<dbReference type="EMBL" id="CP000825">
    <property type="protein sequence ID" value="ABV51037.1"/>
    <property type="molecule type" value="Genomic_DNA"/>
</dbReference>
<dbReference type="KEGG" id="pmh:P9215_14241"/>
<dbReference type="Proteomes" id="UP000002014">
    <property type="component" value="Chromosome"/>
</dbReference>
<name>A8G606_PROM2</name>
<dbReference type="HOGENOM" id="CLU_1033902_0_0_3"/>
<dbReference type="InterPro" id="IPR027417">
    <property type="entry name" value="P-loop_NTPase"/>
</dbReference>
<dbReference type="RefSeq" id="WP_012008085.1">
    <property type="nucleotide sequence ID" value="NC_009840.1"/>
</dbReference>
<dbReference type="AlphaFoldDB" id="A8G606"/>
<evidence type="ECO:0008006" key="3">
    <source>
        <dbReference type="Google" id="ProtNLM"/>
    </source>
</evidence>
<evidence type="ECO:0000313" key="2">
    <source>
        <dbReference type="Proteomes" id="UP000002014"/>
    </source>
</evidence>
<protein>
    <recommendedName>
        <fullName evidence="3">Sulfotransferase domain-containing protein</fullName>
    </recommendedName>
</protein>
<dbReference type="SUPFAM" id="SSF52540">
    <property type="entry name" value="P-loop containing nucleoside triphosphate hydrolases"/>
    <property type="match status" value="1"/>
</dbReference>
<proteinExistence type="predicted"/>
<dbReference type="Gene3D" id="3.40.50.300">
    <property type="entry name" value="P-loop containing nucleotide triphosphate hydrolases"/>
    <property type="match status" value="1"/>
</dbReference>
<dbReference type="eggNOG" id="ENOG5030VRF">
    <property type="taxonomic scope" value="Bacteria"/>
</dbReference>
<gene>
    <name evidence="1" type="ordered locus">P9215_14241</name>
</gene>
<reference evidence="1 2" key="1">
    <citation type="journal article" date="2007" name="PLoS Genet.">
        <title>Patterns and implications of gene gain and loss in the evolution of Prochlorococcus.</title>
        <authorList>
            <person name="Kettler G.C."/>
            <person name="Martiny A.C."/>
            <person name="Huang K."/>
            <person name="Zucker J."/>
            <person name="Coleman M.L."/>
            <person name="Rodrigue S."/>
            <person name="Chen F."/>
            <person name="Lapidus A."/>
            <person name="Ferriera S."/>
            <person name="Johnson J."/>
            <person name="Steglich C."/>
            <person name="Church G.M."/>
            <person name="Richardson P."/>
            <person name="Chisholm S.W."/>
        </authorList>
    </citation>
    <scope>NUCLEOTIDE SEQUENCE [LARGE SCALE GENOMIC DNA]</scope>
    <source>
        <strain evidence="1 2">MIT 9215</strain>
    </source>
</reference>
<evidence type="ECO:0000313" key="1">
    <source>
        <dbReference type="EMBL" id="ABV51037.1"/>
    </source>
</evidence>
<accession>A8G606</accession>
<organism evidence="1 2">
    <name type="scientific">Prochlorococcus marinus (strain MIT 9215)</name>
    <dbReference type="NCBI Taxonomy" id="93060"/>
    <lineage>
        <taxon>Bacteria</taxon>
        <taxon>Bacillati</taxon>
        <taxon>Cyanobacteriota</taxon>
        <taxon>Cyanophyceae</taxon>
        <taxon>Synechococcales</taxon>
        <taxon>Prochlorococcaceae</taxon>
        <taxon>Prochlorococcus</taxon>
    </lineage>
</organism>
<sequence length="269" mass="31393">MKSTSQKITKCIVVSGMKRAASTLLFNIVRLSVEKIYSNPYFPIFCDSPGKAFLESKIKMSSDKSIDCTIIHTHNLEESILMRFNHTFSCYRNPKDALLSAHRKYYLNKRNSIVFLKEYISQLTYLSENEEIITRFPYEALVNNLDNVIVKVYNLISNKNANKDLIICIKNELNKIKNRNIMNNKNNSKTKKIDKYIRIFLSKFGKSDFENTIDRLHPSHISSSNYLTDKKFESNVLNNISIKKLINLSEDLYLSLLNKDKYLLIEKNY</sequence>